<feature type="region of interest" description="Disordered" evidence="6">
    <location>
        <begin position="332"/>
        <end position="355"/>
    </location>
</feature>
<accession>A0A7C8I234</accession>
<dbReference type="GO" id="GO:0031418">
    <property type="term" value="F:L-ascorbic acid binding"/>
    <property type="evidence" value="ECO:0007669"/>
    <property type="project" value="InterPro"/>
</dbReference>
<evidence type="ECO:0000313" key="9">
    <source>
        <dbReference type="Proteomes" id="UP000481861"/>
    </source>
</evidence>
<evidence type="ECO:0000259" key="7">
    <source>
        <dbReference type="SMART" id="SM00702"/>
    </source>
</evidence>
<reference evidence="8 9" key="1">
    <citation type="submission" date="2020-01" db="EMBL/GenBank/DDBJ databases">
        <authorList>
            <consortium name="DOE Joint Genome Institute"/>
            <person name="Haridas S."/>
            <person name="Albert R."/>
            <person name="Binder M."/>
            <person name="Bloem J."/>
            <person name="Labutti K."/>
            <person name="Salamov A."/>
            <person name="Andreopoulos B."/>
            <person name="Baker S.E."/>
            <person name="Barry K."/>
            <person name="Bills G."/>
            <person name="Bluhm B.H."/>
            <person name="Cannon C."/>
            <person name="Castanera R."/>
            <person name="Culley D.E."/>
            <person name="Daum C."/>
            <person name="Ezra D."/>
            <person name="Gonzalez J.B."/>
            <person name="Henrissat B."/>
            <person name="Kuo A."/>
            <person name="Liang C."/>
            <person name="Lipzen A."/>
            <person name="Lutzoni F."/>
            <person name="Magnuson J."/>
            <person name="Mondo S."/>
            <person name="Nolan M."/>
            <person name="Ohm R."/>
            <person name="Pangilinan J."/>
            <person name="Park H.-J.H."/>
            <person name="Ramirez L."/>
            <person name="Alfaro M."/>
            <person name="Sun H."/>
            <person name="Tritt A."/>
            <person name="Yoshinaga Y."/>
            <person name="Zwiers L.-H.L."/>
            <person name="Turgeon B.G."/>
            <person name="Goodwin S.B."/>
            <person name="Spatafora J.W."/>
            <person name="Crous P.W."/>
            <person name="Grigoriev I.V."/>
        </authorList>
    </citation>
    <scope>NUCLEOTIDE SEQUENCE [LARGE SCALE GENOMIC DNA]</scope>
    <source>
        <strain evidence="8 9">CBS 611.86</strain>
    </source>
</reference>
<dbReference type="SMART" id="SM00702">
    <property type="entry name" value="P4Hc"/>
    <property type="match status" value="1"/>
</dbReference>
<evidence type="ECO:0000256" key="2">
    <source>
        <dbReference type="ARBA" id="ARBA00022723"/>
    </source>
</evidence>
<dbReference type="PANTHER" id="PTHR10869">
    <property type="entry name" value="PROLYL 4-HYDROXYLASE ALPHA SUBUNIT"/>
    <property type="match status" value="1"/>
</dbReference>
<comment type="caution">
    <text evidence="8">The sequence shown here is derived from an EMBL/GenBank/DDBJ whole genome shotgun (WGS) entry which is preliminary data.</text>
</comment>
<keyword evidence="2" id="KW-0479">Metal-binding</keyword>
<evidence type="ECO:0000256" key="6">
    <source>
        <dbReference type="SAM" id="MobiDB-lite"/>
    </source>
</evidence>
<proteinExistence type="predicted"/>
<dbReference type="GO" id="GO:0005506">
    <property type="term" value="F:iron ion binding"/>
    <property type="evidence" value="ECO:0007669"/>
    <property type="project" value="InterPro"/>
</dbReference>
<gene>
    <name evidence="8" type="ORF">BDV95DRAFT_579505</name>
</gene>
<feature type="domain" description="Prolyl 4-hydroxylase alpha subunit" evidence="7">
    <location>
        <begin position="122"/>
        <end position="328"/>
    </location>
</feature>
<sequence length="355" mass="40293">MQLPGFTSRGVRSICDGAVQRRSTSLLEPFVVSRQQLCHSRYIKRMSTSCETTSHSFRSTLQQPIYPIAKKTATMGNDFKFDFMEDNKNFKVPDGFLDGPAPDLQKSTIDWAKTDVREYDGLWAVVLDGVLSQSECDTLVAVAEASTEGTWERAMVNIGNGRQAMYEDTRKCGRIIYDSRELAAKIWARIEAAVPEIHTLENWADVTGIGPQRRDEVWKVTRLNERMRFLKYIGGEYFRPHGDGCYETPDRKERSYFTLHLYLNDAEGKDGQEELEGGATTFHALDMIRRVDVVPKAGRVLMFQHRSLLHSGDDVISGTKYTMRSDLMYRKDDKSSTQVQGDGRRAIASKGDAWS</sequence>
<dbReference type="PANTHER" id="PTHR10869:SF241">
    <property type="entry name" value="FE2OG DIOXYGENASE DOMAIN-CONTAINING PROTEIN"/>
    <property type="match status" value="1"/>
</dbReference>
<dbReference type="OrthoDB" id="69177at2759"/>
<evidence type="ECO:0000256" key="5">
    <source>
        <dbReference type="ARBA" id="ARBA00023004"/>
    </source>
</evidence>
<keyword evidence="5" id="KW-0408">Iron</keyword>
<organism evidence="8 9">
    <name type="scientific">Massariosphaeria phaeospora</name>
    <dbReference type="NCBI Taxonomy" id="100035"/>
    <lineage>
        <taxon>Eukaryota</taxon>
        <taxon>Fungi</taxon>
        <taxon>Dikarya</taxon>
        <taxon>Ascomycota</taxon>
        <taxon>Pezizomycotina</taxon>
        <taxon>Dothideomycetes</taxon>
        <taxon>Pleosporomycetidae</taxon>
        <taxon>Pleosporales</taxon>
        <taxon>Pleosporales incertae sedis</taxon>
        <taxon>Massariosphaeria</taxon>
    </lineage>
</organism>
<dbReference type="EMBL" id="JAADJZ010000018">
    <property type="protein sequence ID" value="KAF2868854.1"/>
    <property type="molecule type" value="Genomic_DNA"/>
</dbReference>
<dbReference type="GO" id="GO:0004656">
    <property type="term" value="F:procollagen-proline 4-dioxygenase activity"/>
    <property type="evidence" value="ECO:0007669"/>
    <property type="project" value="TreeGrafter"/>
</dbReference>
<protein>
    <recommendedName>
        <fullName evidence="7">Prolyl 4-hydroxylase alpha subunit domain-containing protein</fullName>
    </recommendedName>
</protein>
<dbReference type="Proteomes" id="UP000481861">
    <property type="component" value="Unassembled WGS sequence"/>
</dbReference>
<dbReference type="InterPro" id="IPR006620">
    <property type="entry name" value="Pro_4_hyd_alph"/>
</dbReference>
<dbReference type="Pfam" id="PF13640">
    <property type="entry name" value="2OG-FeII_Oxy_3"/>
    <property type="match status" value="1"/>
</dbReference>
<dbReference type="Gene3D" id="2.60.120.620">
    <property type="entry name" value="q2cbj1_9rhob like domain"/>
    <property type="match status" value="1"/>
</dbReference>
<name>A0A7C8I234_9PLEO</name>
<keyword evidence="3" id="KW-0223">Dioxygenase</keyword>
<keyword evidence="4" id="KW-0560">Oxidoreductase</keyword>
<dbReference type="AlphaFoldDB" id="A0A7C8I234"/>
<dbReference type="InterPro" id="IPR044862">
    <property type="entry name" value="Pro_4_hyd_alph_FE2OG_OXY"/>
</dbReference>
<keyword evidence="9" id="KW-1185">Reference proteome</keyword>
<dbReference type="InterPro" id="IPR045054">
    <property type="entry name" value="P4HA-like"/>
</dbReference>
<evidence type="ECO:0000256" key="1">
    <source>
        <dbReference type="ARBA" id="ARBA00001961"/>
    </source>
</evidence>
<dbReference type="GO" id="GO:0005783">
    <property type="term" value="C:endoplasmic reticulum"/>
    <property type="evidence" value="ECO:0007669"/>
    <property type="project" value="TreeGrafter"/>
</dbReference>
<evidence type="ECO:0000313" key="8">
    <source>
        <dbReference type="EMBL" id="KAF2868854.1"/>
    </source>
</evidence>
<evidence type="ECO:0000256" key="3">
    <source>
        <dbReference type="ARBA" id="ARBA00022964"/>
    </source>
</evidence>
<comment type="cofactor">
    <cofactor evidence="1">
        <name>L-ascorbate</name>
        <dbReference type="ChEBI" id="CHEBI:38290"/>
    </cofactor>
</comment>
<evidence type="ECO:0000256" key="4">
    <source>
        <dbReference type="ARBA" id="ARBA00023002"/>
    </source>
</evidence>